<dbReference type="OrthoDB" id="2419618at2759"/>
<reference evidence="2" key="1">
    <citation type="submission" date="2021-06" db="EMBL/GenBank/DDBJ databases">
        <authorList>
            <person name="Kallberg Y."/>
            <person name="Tangrot J."/>
            <person name="Rosling A."/>
        </authorList>
    </citation>
    <scope>NUCLEOTIDE SEQUENCE</scope>
    <source>
        <strain evidence="2">AZ414A</strain>
    </source>
</reference>
<dbReference type="EMBL" id="CAJVPK010004431">
    <property type="protein sequence ID" value="CAG8636586.1"/>
    <property type="molecule type" value="Genomic_DNA"/>
</dbReference>
<evidence type="ECO:0000313" key="2">
    <source>
        <dbReference type="EMBL" id="CAG8636586.1"/>
    </source>
</evidence>
<dbReference type="Proteomes" id="UP000789706">
    <property type="component" value="Unassembled WGS sequence"/>
</dbReference>
<dbReference type="AlphaFoldDB" id="A0A9N9GXE5"/>
<name>A0A9N9GXE5_9GLOM</name>
<proteinExistence type="predicted"/>
<keyword evidence="1" id="KW-0175">Coiled coil</keyword>
<comment type="caution">
    <text evidence="2">The sequence shown here is derived from an EMBL/GenBank/DDBJ whole genome shotgun (WGS) entry which is preliminary data.</text>
</comment>
<evidence type="ECO:0000313" key="3">
    <source>
        <dbReference type="Proteomes" id="UP000789706"/>
    </source>
</evidence>
<gene>
    <name evidence="2" type="ORF">DEBURN_LOCUS10995</name>
</gene>
<protein>
    <submittedName>
        <fullName evidence="2">4628_t:CDS:1</fullName>
    </submittedName>
</protein>
<sequence>YLITLKNFSKENHIGEMLANEIAIIIEKIDSEKFVAIVIDAVANCRILSEHSEIITNLEIIHILKDEDFFSTCRFICHIWEPIKERHSDNSCKELLLQLRCYEAKLNPFDLAYTEIDTSQISNEINDDEMETLDYNPEDIINNFLFDELNEKNDELELNEMELNKRNDEIESN</sequence>
<feature type="coiled-coil region" evidence="1">
    <location>
        <begin position="146"/>
        <end position="173"/>
    </location>
</feature>
<organism evidence="2 3">
    <name type="scientific">Diversispora eburnea</name>
    <dbReference type="NCBI Taxonomy" id="1213867"/>
    <lineage>
        <taxon>Eukaryota</taxon>
        <taxon>Fungi</taxon>
        <taxon>Fungi incertae sedis</taxon>
        <taxon>Mucoromycota</taxon>
        <taxon>Glomeromycotina</taxon>
        <taxon>Glomeromycetes</taxon>
        <taxon>Diversisporales</taxon>
        <taxon>Diversisporaceae</taxon>
        <taxon>Diversispora</taxon>
    </lineage>
</organism>
<accession>A0A9N9GXE5</accession>
<feature type="non-terminal residue" evidence="2">
    <location>
        <position position="1"/>
    </location>
</feature>
<keyword evidence="3" id="KW-1185">Reference proteome</keyword>
<evidence type="ECO:0000256" key="1">
    <source>
        <dbReference type="SAM" id="Coils"/>
    </source>
</evidence>